<accession>A0A8U0PY91</accession>
<keyword evidence="1" id="KW-0547">Nucleotide-binding</keyword>
<evidence type="ECO:0000259" key="2">
    <source>
        <dbReference type="Pfam" id="PF00735"/>
    </source>
</evidence>
<dbReference type="GeneID" id="120030633"/>
<dbReference type="Proteomes" id="UP000808372">
    <property type="component" value="Chromosome 36"/>
</dbReference>
<dbReference type="InterPro" id="IPR030379">
    <property type="entry name" value="G_SEPTIN_dom"/>
</dbReference>
<organism evidence="3 4">
    <name type="scientific">Salvelinus namaycush</name>
    <name type="common">Lake trout</name>
    <name type="synonym">Salmo namaycush</name>
    <dbReference type="NCBI Taxonomy" id="8040"/>
    <lineage>
        <taxon>Eukaryota</taxon>
        <taxon>Metazoa</taxon>
        <taxon>Chordata</taxon>
        <taxon>Craniata</taxon>
        <taxon>Vertebrata</taxon>
        <taxon>Euteleostomi</taxon>
        <taxon>Actinopterygii</taxon>
        <taxon>Neopterygii</taxon>
        <taxon>Teleostei</taxon>
        <taxon>Protacanthopterygii</taxon>
        <taxon>Salmoniformes</taxon>
        <taxon>Salmonidae</taxon>
        <taxon>Salmoninae</taxon>
        <taxon>Salvelinus</taxon>
    </lineage>
</organism>
<dbReference type="SUPFAM" id="SSF52540">
    <property type="entry name" value="P-loop containing nucleoside triphosphate hydrolases"/>
    <property type="match status" value="1"/>
</dbReference>
<dbReference type="PROSITE" id="PS00675">
    <property type="entry name" value="SIGMA54_INTERACT_1"/>
    <property type="match status" value="1"/>
</dbReference>
<dbReference type="KEGG" id="snh:120030633"/>
<evidence type="ECO:0000256" key="1">
    <source>
        <dbReference type="RuleBase" id="RU004560"/>
    </source>
</evidence>
<sequence length="408" mass="46711">MACKDTPSKIQDTIAISTCINQGPPARYRLVTKKQSLDEVDQLRKWTFGERDPTKVNKTLLIVGETGTGKSTLINAMVNHVLGVEWEDKVWFQIVEEEKGSRSESQTTAVTIYEVFGCEGLRVPFSLTIIDTPGYGDTRGIQEDQLISGKLLEMFRSTNGIHQIDVVGFVVKATENRLSDRQKYIFDSVLSLFGKDMEKNIVALITDSLGRSPKNAIEAITRANLPCAKNDRNQPVHFVFNNCQCEVFDEENEDYEEYVFSQKTAWDKEAKSMDKFFDYKMEPKSVKITEGVLRERKQLEACVSNIHKRVHLINLKQVEVKQTQEAQEKHKKERYTNSVSDNVRSYRERIPTPKLFATTCEVCEENCHYPCTREKDASVCKMMKKNHCTVCKNKCHSSKHVSEAKMYS</sequence>
<name>A0A8U0PY91_SALNM</name>
<comment type="similarity">
    <text evidence="1">Belongs to the TRAFAC class TrmE-Era-EngA-EngB-Septin-like GTPase superfamily. Septin GTPase family.</text>
</comment>
<keyword evidence="3" id="KW-1185">Reference proteome</keyword>
<dbReference type="RefSeq" id="XP_038831994.1">
    <property type="nucleotide sequence ID" value="XM_038976066.1"/>
</dbReference>
<dbReference type="InterPro" id="IPR027417">
    <property type="entry name" value="P-loop_NTPase"/>
</dbReference>
<dbReference type="PANTHER" id="PTHR32046:SF11">
    <property type="entry name" value="IMMUNE-ASSOCIATED NUCLEOTIDE-BINDING PROTEIN 10-LIKE"/>
    <property type="match status" value="1"/>
</dbReference>
<proteinExistence type="inferred from homology"/>
<reference evidence="4" key="1">
    <citation type="submission" date="2025-08" db="UniProtKB">
        <authorList>
            <consortium name="RefSeq"/>
        </authorList>
    </citation>
    <scope>IDENTIFICATION</scope>
    <source>
        <tissue evidence="4">White muscle</tissue>
    </source>
</reference>
<dbReference type="GO" id="GO:0005525">
    <property type="term" value="F:GTP binding"/>
    <property type="evidence" value="ECO:0007669"/>
    <property type="project" value="UniProtKB-KW"/>
</dbReference>
<dbReference type="InterPro" id="IPR025662">
    <property type="entry name" value="Sigma_54_int_dom_ATP-bd_1"/>
</dbReference>
<protein>
    <submittedName>
        <fullName evidence="4">Uncharacterized protein LOC120030633</fullName>
    </submittedName>
</protein>
<gene>
    <name evidence="4" type="primary">LOC120030633</name>
</gene>
<feature type="domain" description="Septin-type G" evidence="2">
    <location>
        <begin position="57"/>
        <end position="138"/>
    </location>
</feature>
<dbReference type="Pfam" id="PF00735">
    <property type="entry name" value="Septin"/>
    <property type="match status" value="1"/>
</dbReference>
<dbReference type="PANTHER" id="PTHR32046">
    <property type="entry name" value="G DOMAIN-CONTAINING PROTEIN"/>
    <property type="match status" value="1"/>
</dbReference>
<evidence type="ECO:0000313" key="3">
    <source>
        <dbReference type="Proteomes" id="UP000808372"/>
    </source>
</evidence>
<keyword evidence="1" id="KW-0342">GTP-binding</keyword>
<evidence type="ECO:0000313" key="4">
    <source>
        <dbReference type="RefSeq" id="XP_038831994.1"/>
    </source>
</evidence>
<dbReference type="Gene3D" id="3.40.50.300">
    <property type="entry name" value="P-loop containing nucleotide triphosphate hydrolases"/>
    <property type="match status" value="1"/>
</dbReference>
<dbReference type="AlphaFoldDB" id="A0A8U0PY91"/>